<dbReference type="InterPro" id="IPR036259">
    <property type="entry name" value="MFS_trans_sf"/>
</dbReference>
<dbReference type="GO" id="GO:0012505">
    <property type="term" value="C:endomembrane system"/>
    <property type="evidence" value="ECO:0007669"/>
    <property type="project" value="UniProtKB-SubCell"/>
</dbReference>
<feature type="domain" description="Major facilitator superfamily (MFS) profile" evidence="7">
    <location>
        <begin position="231"/>
        <end position="410"/>
    </location>
</feature>
<evidence type="ECO:0000256" key="1">
    <source>
        <dbReference type="ARBA" id="ARBA00004127"/>
    </source>
</evidence>
<feature type="transmembrane region" description="Helical" evidence="6">
    <location>
        <begin position="356"/>
        <end position="381"/>
    </location>
</feature>
<feature type="transmembrane region" description="Helical" evidence="6">
    <location>
        <begin position="182"/>
        <end position="202"/>
    </location>
</feature>
<evidence type="ECO:0000313" key="8">
    <source>
        <dbReference type="EMBL" id="ADI16540.1"/>
    </source>
</evidence>
<feature type="transmembrane region" description="Helical" evidence="6">
    <location>
        <begin position="323"/>
        <end position="344"/>
    </location>
</feature>
<dbReference type="SUPFAM" id="SSF103473">
    <property type="entry name" value="MFS general substrate transporter"/>
    <property type="match status" value="1"/>
</dbReference>
<dbReference type="PANTHER" id="PTHR23519:SF1">
    <property type="entry name" value="AUTOPHAGY-RELATED PROTEIN 22"/>
    <property type="match status" value="1"/>
</dbReference>
<comment type="subcellular location">
    <subcellularLocation>
        <location evidence="1">Endomembrane system</location>
        <topology evidence="1">Multi-pass membrane protein</topology>
    </subcellularLocation>
</comment>
<dbReference type="PANTHER" id="PTHR23519">
    <property type="entry name" value="AUTOPHAGY-RELATED PROTEIN 22"/>
    <property type="match status" value="1"/>
</dbReference>
<feature type="transmembrane region" description="Helical" evidence="6">
    <location>
        <begin position="100"/>
        <end position="122"/>
    </location>
</feature>
<feature type="transmembrane region" description="Helical" evidence="6">
    <location>
        <begin position="387"/>
        <end position="406"/>
    </location>
</feature>
<dbReference type="Gene3D" id="1.20.1250.20">
    <property type="entry name" value="MFS general substrate transporter like domains"/>
    <property type="match status" value="2"/>
</dbReference>
<dbReference type="AlphaFoldDB" id="E0XQ49"/>
<name>E0XQ49_9BACT</name>
<evidence type="ECO:0000256" key="5">
    <source>
        <dbReference type="ARBA" id="ARBA00023136"/>
    </source>
</evidence>
<dbReference type="PROSITE" id="PS50850">
    <property type="entry name" value="MFS"/>
    <property type="match status" value="1"/>
</dbReference>
<feature type="transmembrane region" description="Helical" evidence="6">
    <location>
        <begin position="273"/>
        <end position="290"/>
    </location>
</feature>
<dbReference type="InterPro" id="IPR050495">
    <property type="entry name" value="ATG22/LtaA_families"/>
</dbReference>
<organism evidence="8">
    <name type="scientific">uncultured bacterium HF4000_009C18</name>
    <dbReference type="NCBI Taxonomy" id="711003"/>
    <lineage>
        <taxon>Bacteria</taxon>
        <taxon>environmental samples</taxon>
    </lineage>
</organism>
<accession>E0XQ49</accession>
<dbReference type="InterPro" id="IPR020846">
    <property type="entry name" value="MFS_dom"/>
</dbReference>
<keyword evidence="2" id="KW-0813">Transport</keyword>
<dbReference type="GO" id="GO:0022857">
    <property type="term" value="F:transmembrane transporter activity"/>
    <property type="evidence" value="ECO:0007669"/>
    <property type="project" value="InterPro"/>
</dbReference>
<keyword evidence="5 6" id="KW-0472">Membrane</keyword>
<protein>
    <submittedName>
        <fullName evidence="8">Permeases of the major facilitator superfamily</fullName>
    </submittedName>
</protein>
<sequence>MKKIFNFALYDFANSAFTTIIITFIFATYFATQIAPNPVLGQTYWGWTIGITGFFIAIIGPIAGSFADKKNRIVFFIRCFSLLCISFTALLWFSKPSQSYLLYTLVIVGIANFFYELSLIFYNSLLKDISTSKNLGKSSGFGFALGYIGGIIILLISIKLFIDTDSLPFGLTKEESQNIRAIALLVSIWFLLFSIPFLFFVIKETKKKITKSVSSNFMDLKKLVWNRRFSVLGKFLIARMLYADGLNAIIVMGGIFAVGVFNLEIKELLKLSVLMNVTAFIGAFMGGVANDRFGSKIVIIFSLVGLIFSSIAILFIYSKSAFFFLAAINGLFIGPVQSASRVVITSLLNKSNQGKGFGLFATSGKLTSFLGPLLVSTVTFLTNSQRIGFSAAIILLLAGLIILLNIKKIS</sequence>
<evidence type="ECO:0000256" key="6">
    <source>
        <dbReference type="SAM" id="Phobius"/>
    </source>
</evidence>
<evidence type="ECO:0000256" key="3">
    <source>
        <dbReference type="ARBA" id="ARBA00022692"/>
    </source>
</evidence>
<reference evidence="8" key="1">
    <citation type="journal article" date="2011" name="Environ. Microbiol.">
        <title>Time-series analyses of Monterey Bay coastal microbial picoplankton using a 'genome proxy' microarray.</title>
        <authorList>
            <person name="Rich V.I."/>
            <person name="Pham V.D."/>
            <person name="Eppley J."/>
            <person name="Shi Y."/>
            <person name="DeLong E.F."/>
        </authorList>
    </citation>
    <scope>NUCLEOTIDE SEQUENCE</scope>
</reference>
<evidence type="ECO:0000256" key="4">
    <source>
        <dbReference type="ARBA" id="ARBA00022989"/>
    </source>
</evidence>
<proteinExistence type="predicted"/>
<feature type="transmembrane region" description="Helical" evidence="6">
    <location>
        <begin position="143"/>
        <end position="162"/>
    </location>
</feature>
<evidence type="ECO:0000256" key="2">
    <source>
        <dbReference type="ARBA" id="ARBA00022448"/>
    </source>
</evidence>
<evidence type="ECO:0000259" key="7">
    <source>
        <dbReference type="PROSITE" id="PS50850"/>
    </source>
</evidence>
<dbReference type="InterPro" id="IPR024671">
    <property type="entry name" value="Atg22-like"/>
</dbReference>
<keyword evidence="4 6" id="KW-1133">Transmembrane helix</keyword>
<dbReference type="EMBL" id="GU474840">
    <property type="protein sequence ID" value="ADI16540.1"/>
    <property type="molecule type" value="Genomic_DNA"/>
</dbReference>
<feature type="transmembrane region" description="Helical" evidence="6">
    <location>
        <begin position="12"/>
        <end position="32"/>
    </location>
</feature>
<dbReference type="Pfam" id="PF11700">
    <property type="entry name" value="ATG22"/>
    <property type="match status" value="1"/>
</dbReference>
<feature type="transmembrane region" description="Helical" evidence="6">
    <location>
        <begin position="44"/>
        <end position="63"/>
    </location>
</feature>
<feature type="transmembrane region" description="Helical" evidence="6">
    <location>
        <begin position="236"/>
        <end position="261"/>
    </location>
</feature>
<feature type="transmembrane region" description="Helical" evidence="6">
    <location>
        <begin position="75"/>
        <end position="94"/>
    </location>
</feature>
<feature type="transmembrane region" description="Helical" evidence="6">
    <location>
        <begin position="297"/>
        <end position="317"/>
    </location>
</feature>
<keyword evidence="3 6" id="KW-0812">Transmembrane</keyword>